<evidence type="ECO:0000313" key="3">
    <source>
        <dbReference type="EMBL" id="KAL1214954.1"/>
    </source>
</evidence>
<reference evidence="4 5" key="1">
    <citation type="submission" date="2024-04" db="EMBL/GenBank/DDBJ databases">
        <title>Genome assembly C_amara_ONT_v2.</title>
        <authorList>
            <person name="Yant L."/>
            <person name="Moore C."/>
            <person name="Slenker M."/>
        </authorList>
    </citation>
    <scope>NUCLEOTIDE SEQUENCE [LARGE SCALE GENOMIC DNA]</scope>
    <source>
        <tissue evidence="4">Leaf</tissue>
    </source>
</reference>
<dbReference type="PANTHER" id="PTHR47936:SF1">
    <property type="entry name" value="PENTATRICOPEPTIDE REPEAT-CONTAINING PROTEIN GUN1, CHLOROPLASTIC"/>
    <property type="match status" value="1"/>
</dbReference>
<sequence length="198" mass="22150">MDALYKTGEIQKALSLLSEMKDYKVELDSSSYSIAICCFVEKGEIQEACSCQNKVIEMSCVPSVPAYLSLVRGLCQTEEIDAAMMLVRECLGNVESGPMEFKYALRVIHVCKESNAAKVIEVLDEMKEEGLSPSEVIFCAIIFGICKHGTLQTCKEVFAELKDRKDLAETDMVVYDEMIIEHMNKKTSDLVLSGFLWS</sequence>
<organism evidence="4 5">
    <name type="scientific">Cardamine amara subsp. amara</name>
    <dbReference type="NCBI Taxonomy" id="228776"/>
    <lineage>
        <taxon>Eukaryota</taxon>
        <taxon>Viridiplantae</taxon>
        <taxon>Streptophyta</taxon>
        <taxon>Embryophyta</taxon>
        <taxon>Tracheophyta</taxon>
        <taxon>Spermatophyta</taxon>
        <taxon>Magnoliopsida</taxon>
        <taxon>eudicotyledons</taxon>
        <taxon>Gunneridae</taxon>
        <taxon>Pentapetalae</taxon>
        <taxon>rosids</taxon>
        <taxon>malvids</taxon>
        <taxon>Brassicales</taxon>
        <taxon>Brassicaceae</taxon>
        <taxon>Cardamineae</taxon>
        <taxon>Cardamine</taxon>
    </lineage>
</organism>
<comment type="similarity">
    <text evidence="1">Belongs to the PPR family. P subfamily.</text>
</comment>
<evidence type="ECO:0000256" key="1">
    <source>
        <dbReference type="ARBA" id="ARBA00007626"/>
    </source>
</evidence>
<dbReference type="EMBL" id="JBANAX010000294">
    <property type="protein sequence ID" value="KAL1214954.1"/>
    <property type="molecule type" value="Genomic_DNA"/>
</dbReference>
<dbReference type="PANTHER" id="PTHR47936">
    <property type="entry name" value="PPR_LONG DOMAIN-CONTAINING PROTEIN"/>
    <property type="match status" value="1"/>
</dbReference>
<dbReference type="Pfam" id="PF13041">
    <property type="entry name" value="PPR_2"/>
    <property type="match status" value="1"/>
</dbReference>
<evidence type="ECO:0000313" key="5">
    <source>
        <dbReference type="Proteomes" id="UP001558713"/>
    </source>
</evidence>
<dbReference type="InterPro" id="IPR002885">
    <property type="entry name" value="PPR_rpt"/>
</dbReference>
<dbReference type="AlphaFoldDB" id="A0ABD1C969"/>
<evidence type="ECO:0000256" key="2">
    <source>
        <dbReference type="ARBA" id="ARBA00022737"/>
    </source>
</evidence>
<keyword evidence="5" id="KW-1185">Reference proteome</keyword>
<keyword evidence="2" id="KW-0677">Repeat</keyword>
<dbReference type="Proteomes" id="UP001558713">
    <property type="component" value="Unassembled WGS sequence"/>
</dbReference>
<evidence type="ECO:0000313" key="4">
    <source>
        <dbReference type="EMBL" id="KAL1226000.1"/>
    </source>
</evidence>
<accession>A0ABD1C969</accession>
<dbReference type="SUPFAM" id="SSF48452">
    <property type="entry name" value="TPR-like"/>
    <property type="match status" value="1"/>
</dbReference>
<dbReference type="Pfam" id="PF13812">
    <property type="entry name" value="PPR_3"/>
    <property type="match status" value="1"/>
</dbReference>
<dbReference type="Pfam" id="PF01535">
    <property type="entry name" value="PPR"/>
    <property type="match status" value="1"/>
</dbReference>
<dbReference type="Gene3D" id="1.25.40.10">
    <property type="entry name" value="Tetratricopeptide repeat domain"/>
    <property type="match status" value="2"/>
</dbReference>
<dbReference type="EMBL" id="JBANAX010000014">
    <property type="protein sequence ID" value="KAL1226000.1"/>
    <property type="molecule type" value="Genomic_DNA"/>
</dbReference>
<protein>
    <submittedName>
        <fullName evidence="4">Pentatricopeptide repeat-containing protein</fullName>
    </submittedName>
</protein>
<dbReference type="NCBIfam" id="TIGR00756">
    <property type="entry name" value="PPR"/>
    <property type="match status" value="3"/>
</dbReference>
<proteinExistence type="inferred from homology"/>
<gene>
    <name evidence="4" type="ORF">V5N11_008732</name>
    <name evidence="3" type="ORF">V5N11_011470</name>
</gene>
<dbReference type="InterPro" id="IPR011990">
    <property type="entry name" value="TPR-like_helical_dom_sf"/>
</dbReference>
<name>A0ABD1C969_CARAN</name>
<comment type="caution">
    <text evidence="4">The sequence shown here is derived from an EMBL/GenBank/DDBJ whole genome shotgun (WGS) entry which is preliminary data.</text>
</comment>